<protein>
    <submittedName>
        <fullName evidence="10">Ion transporter</fullName>
    </submittedName>
</protein>
<dbReference type="RefSeq" id="WP_127149945.1">
    <property type="nucleotide sequence ID" value="NZ_CP029042.1"/>
</dbReference>
<evidence type="ECO:0000256" key="6">
    <source>
        <dbReference type="ARBA" id="ARBA00023136"/>
    </source>
</evidence>
<feature type="transmembrane region" description="Helical" evidence="8">
    <location>
        <begin position="119"/>
        <end position="140"/>
    </location>
</feature>
<proteinExistence type="predicted"/>
<dbReference type="InterPro" id="IPR013099">
    <property type="entry name" value="K_chnl_dom"/>
</dbReference>
<dbReference type="GO" id="GO:0005249">
    <property type="term" value="F:voltage-gated potassium channel activity"/>
    <property type="evidence" value="ECO:0007669"/>
    <property type="project" value="InterPro"/>
</dbReference>
<dbReference type="Gene3D" id="1.20.5.110">
    <property type="match status" value="1"/>
</dbReference>
<dbReference type="GO" id="GO:0008076">
    <property type="term" value="C:voltage-gated potassium channel complex"/>
    <property type="evidence" value="ECO:0007669"/>
    <property type="project" value="InterPro"/>
</dbReference>
<evidence type="ECO:0000256" key="3">
    <source>
        <dbReference type="ARBA" id="ARBA00022692"/>
    </source>
</evidence>
<keyword evidence="5" id="KW-0406">Ion transport</keyword>
<dbReference type="Gene3D" id="1.10.287.70">
    <property type="match status" value="1"/>
</dbReference>
<evidence type="ECO:0000256" key="4">
    <source>
        <dbReference type="ARBA" id="ARBA00022989"/>
    </source>
</evidence>
<evidence type="ECO:0000313" key="10">
    <source>
        <dbReference type="EMBL" id="AZS70808.1"/>
    </source>
</evidence>
<dbReference type="EMBL" id="CP029042">
    <property type="protein sequence ID" value="AZS70808.1"/>
    <property type="molecule type" value="Genomic_DNA"/>
</dbReference>
<comment type="subcellular location">
    <subcellularLocation>
        <location evidence="1">Membrane</location>
        <topology evidence="1">Multi-pass membrane protein</topology>
    </subcellularLocation>
</comment>
<evidence type="ECO:0000313" key="11">
    <source>
        <dbReference type="Proteomes" id="UP000275579"/>
    </source>
</evidence>
<evidence type="ECO:0000259" key="9">
    <source>
        <dbReference type="Pfam" id="PF07885"/>
    </source>
</evidence>
<evidence type="ECO:0000256" key="8">
    <source>
        <dbReference type="SAM" id="Phobius"/>
    </source>
</evidence>
<dbReference type="Pfam" id="PF07885">
    <property type="entry name" value="Ion_trans_2"/>
    <property type="match status" value="1"/>
</dbReference>
<evidence type="ECO:0000256" key="1">
    <source>
        <dbReference type="ARBA" id="ARBA00004141"/>
    </source>
</evidence>
<feature type="domain" description="Potassium channel" evidence="9">
    <location>
        <begin position="132"/>
        <end position="206"/>
    </location>
</feature>
<feature type="transmembrane region" description="Helical" evidence="8">
    <location>
        <begin position="20"/>
        <end position="37"/>
    </location>
</feature>
<keyword evidence="3 8" id="KW-0812">Transmembrane</keyword>
<keyword evidence="2" id="KW-0813">Transport</keyword>
<dbReference type="AlphaFoldDB" id="A0A3Q9K395"/>
<dbReference type="PANTHER" id="PTHR11537:SF254">
    <property type="entry name" value="POTASSIUM VOLTAGE-GATED CHANNEL PROTEIN SHAB"/>
    <property type="match status" value="1"/>
</dbReference>
<organism evidence="10 11">
    <name type="scientific">Streptomyces lydicus</name>
    <dbReference type="NCBI Taxonomy" id="47763"/>
    <lineage>
        <taxon>Bacteria</taxon>
        <taxon>Bacillati</taxon>
        <taxon>Actinomycetota</taxon>
        <taxon>Actinomycetes</taxon>
        <taxon>Kitasatosporales</taxon>
        <taxon>Streptomycetaceae</taxon>
        <taxon>Streptomyces</taxon>
    </lineage>
</organism>
<evidence type="ECO:0000256" key="2">
    <source>
        <dbReference type="ARBA" id="ARBA00022448"/>
    </source>
</evidence>
<keyword evidence="6 8" id="KW-0472">Membrane</keyword>
<reference evidence="10 11" key="1">
    <citation type="submission" date="2018-04" db="EMBL/GenBank/DDBJ databases">
        <title>Complete genome sequences of Streptomyces lydicus strain WYEC and characterization of antagonistic properties of biological control agents.</title>
        <authorList>
            <person name="Mariita R.M."/>
            <person name="Sello J.K."/>
        </authorList>
    </citation>
    <scope>NUCLEOTIDE SEQUENCE [LARGE SCALE GENOMIC DNA]</scope>
    <source>
        <strain evidence="10 11">WYEC 108</strain>
    </source>
</reference>
<dbReference type="SUPFAM" id="SSF81324">
    <property type="entry name" value="Voltage-gated potassium channels"/>
    <property type="match status" value="1"/>
</dbReference>
<gene>
    <name evidence="10" type="ORF">DDE74_07465</name>
</gene>
<sequence length="215" mass="24358">MPVDRDLRLQEWERRAQPYLFIASTLFLTSYSVRVLAPGLSPTWYVLCETVLILSWVVFVAEYLARLAFSRDRWHFVRTRWLDLVVTLLPLLRPLRMIDLHQRMQLRRAEPGLGLEARVMTYSGVAALLLGYAASLAVYHDERSAPDANIRTFGNAVWWAASTLTTTGYGDATPVTTRGRVIAVGLMFVGVALVGAVVGSFSSYLMRRFRMEGER</sequence>
<dbReference type="Gene3D" id="1.20.120.350">
    <property type="entry name" value="Voltage-gated potassium channels. Chain C"/>
    <property type="match status" value="1"/>
</dbReference>
<dbReference type="GO" id="GO:0001508">
    <property type="term" value="P:action potential"/>
    <property type="evidence" value="ECO:0007669"/>
    <property type="project" value="TreeGrafter"/>
</dbReference>
<dbReference type="Proteomes" id="UP000275579">
    <property type="component" value="Chromosome"/>
</dbReference>
<evidence type="ECO:0000256" key="7">
    <source>
        <dbReference type="ARBA" id="ARBA00023303"/>
    </source>
</evidence>
<feature type="transmembrane region" description="Helical" evidence="8">
    <location>
        <begin position="43"/>
        <end position="69"/>
    </location>
</feature>
<accession>A0A3Q9K395</accession>
<feature type="transmembrane region" description="Helical" evidence="8">
    <location>
        <begin position="182"/>
        <end position="205"/>
    </location>
</feature>
<dbReference type="InterPro" id="IPR027359">
    <property type="entry name" value="Volt_channel_dom_sf"/>
</dbReference>
<evidence type="ECO:0000256" key="5">
    <source>
        <dbReference type="ARBA" id="ARBA00023065"/>
    </source>
</evidence>
<keyword evidence="4 8" id="KW-1133">Transmembrane helix</keyword>
<dbReference type="PANTHER" id="PTHR11537">
    <property type="entry name" value="VOLTAGE-GATED POTASSIUM CHANNEL"/>
    <property type="match status" value="1"/>
</dbReference>
<keyword evidence="7" id="KW-0407">Ion channel</keyword>
<dbReference type="InterPro" id="IPR028325">
    <property type="entry name" value="VG_K_chnl"/>
</dbReference>
<name>A0A3Q9K395_9ACTN</name>